<dbReference type="OrthoDB" id="506431at2759"/>
<gene>
    <name evidence="1" type="ORF">CLIB1423_07S06546</name>
</gene>
<proteinExistence type="predicted"/>
<dbReference type="PANTHER" id="PTHR47260:SF1">
    <property type="entry name" value="UPF0644 PROTEIN PB2B4.06"/>
    <property type="match status" value="1"/>
</dbReference>
<evidence type="ECO:0000313" key="1">
    <source>
        <dbReference type="EMBL" id="CAH2352741.1"/>
    </source>
</evidence>
<dbReference type="SUPFAM" id="SSF54637">
    <property type="entry name" value="Thioesterase/thiol ester dehydrase-isomerase"/>
    <property type="match status" value="1"/>
</dbReference>
<dbReference type="InterPro" id="IPR029069">
    <property type="entry name" value="HotDog_dom_sf"/>
</dbReference>
<name>A0A9P0QPW9_9ASCO</name>
<protein>
    <submittedName>
        <fullName evidence="1">Uncharacterized mitochondrial membrane protein Fmp10p</fullName>
    </submittedName>
</protein>
<keyword evidence="2" id="KW-1185">Reference proteome</keyword>
<dbReference type="Proteomes" id="UP000837801">
    <property type="component" value="Unassembled WGS sequence"/>
</dbReference>
<evidence type="ECO:0000313" key="2">
    <source>
        <dbReference type="Proteomes" id="UP000837801"/>
    </source>
</evidence>
<organism evidence="1 2">
    <name type="scientific">[Candida] railenensis</name>
    <dbReference type="NCBI Taxonomy" id="45579"/>
    <lineage>
        <taxon>Eukaryota</taxon>
        <taxon>Fungi</taxon>
        <taxon>Dikarya</taxon>
        <taxon>Ascomycota</taxon>
        <taxon>Saccharomycotina</taxon>
        <taxon>Pichiomycetes</taxon>
        <taxon>Debaryomycetaceae</taxon>
        <taxon>Kurtzmaniella</taxon>
    </lineage>
</organism>
<dbReference type="EMBL" id="CAKXYY010000007">
    <property type="protein sequence ID" value="CAH2352741.1"/>
    <property type="molecule type" value="Genomic_DNA"/>
</dbReference>
<reference evidence="1" key="1">
    <citation type="submission" date="2022-03" db="EMBL/GenBank/DDBJ databases">
        <authorList>
            <person name="Legras J.-L."/>
            <person name="Devillers H."/>
            <person name="Grondin C."/>
        </authorList>
    </citation>
    <scope>NUCLEOTIDE SEQUENCE</scope>
    <source>
        <strain evidence="1">CLIB 1423</strain>
    </source>
</reference>
<dbReference type="InterPro" id="IPR052061">
    <property type="entry name" value="PTE-AB_protein"/>
</dbReference>
<comment type="caution">
    <text evidence="1">The sequence shown here is derived from an EMBL/GenBank/DDBJ whole genome shotgun (WGS) entry which is preliminary data.</text>
</comment>
<accession>A0A9P0QPW9</accession>
<dbReference type="PANTHER" id="PTHR47260">
    <property type="entry name" value="UPF0644 PROTEIN PB2B4.06"/>
    <property type="match status" value="1"/>
</dbReference>
<sequence length="291" mass="33186">MYKTNNRRLLGLGFGRKLTCFRQFATRGEFDSPFDHLPKRAPKSWFNWKTTALFFVGGSYLAYNETLFDLYSDYTDSSADDQSTRLKLEYELKNLPIYEKLAYPKKGENWVQMKSWENLDKNVLEAPYKIKTEEEYSKPALTNKILAQKGGIAVEPVIFHNIDTDEGVTIVHVGYRLCGYPFLVHGGMLATLLNETFKRNASLSSSTSSNIKGDFKVENLSISYRYPSLANQFLIIKTRPSNNDNDDPKHIHLSGVILSQNGKTLVKSDALLVDTGRESNKIKAAKKKSWW</sequence>
<dbReference type="Gene3D" id="3.10.129.10">
    <property type="entry name" value="Hotdog Thioesterase"/>
    <property type="match status" value="1"/>
</dbReference>
<dbReference type="AlphaFoldDB" id="A0A9P0QPW9"/>